<dbReference type="EMBL" id="HBGV01019427">
    <property type="protein sequence ID" value="CAD9518459.1"/>
    <property type="molecule type" value="Transcribed_RNA"/>
</dbReference>
<name>A0A7S2IGY7_9STRA</name>
<dbReference type="Pfam" id="PF00583">
    <property type="entry name" value="Acetyltransf_1"/>
    <property type="match status" value="1"/>
</dbReference>
<proteinExistence type="predicted"/>
<organism evidence="2">
    <name type="scientific">Helicotheca tamesis</name>
    <dbReference type="NCBI Taxonomy" id="374047"/>
    <lineage>
        <taxon>Eukaryota</taxon>
        <taxon>Sar</taxon>
        <taxon>Stramenopiles</taxon>
        <taxon>Ochrophyta</taxon>
        <taxon>Bacillariophyta</taxon>
        <taxon>Mediophyceae</taxon>
        <taxon>Lithodesmiophycidae</taxon>
        <taxon>Lithodesmiales</taxon>
        <taxon>Lithodesmiaceae</taxon>
        <taxon>Helicotheca</taxon>
    </lineage>
</organism>
<dbReference type="SUPFAM" id="SSF55729">
    <property type="entry name" value="Acyl-CoA N-acyltransferases (Nat)"/>
    <property type="match status" value="1"/>
</dbReference>
<reference evidence="2" key="1">
    <citation type="submission" date="2021-01" db="EMBL/GenBank/DDBJ databases">
        <authorList>
            <person name="Corre E."/>
            <person name="Pelletier E."/>
            <person name="Niang G."/>
            <person name="Scheremetjew M."/>
            <person name="Finn R."/>
            <person name="Kale V."/>
            <person name="Holt S."/>
            <person name="Cochrane G."/>
            <person name="Meng A."/>
            <person name="Brown T."/>
            <person name="Cohen L."/>
        </authorList>
    </citation>
    <scope>NUCLEOTIDE SEQUENCE</scope>
    <source>
        <strain evidence="2">CCMP826</strain>
    </source>
</reference>
<protein>
    <recommendedName>
        <fullName evidence="1">N-acetyltransferase domain-containing protein</fullName>
    </recommendedName>
</protein>
<sequence>MEKRKCEIGDMQAYLVRRKLDNAVVAVVCAIVHDGVVRMKNLVVAPKHRRQGHALATVQLLWHMAEKQYPGSCFCVFAIKGGYGERVYRDKAGMLPVTRQYEWSRKLYSTYIA</sequence>
<accession>A0A7S2IGY7</accession>
<evidence type="ECO:0000259" key="1">
    <source>
        <dbReference type="Pfam" id="PF00583"/>
    </source>
</evidence>
<dbReference type="GO" id="GO:0016747">
    <property type="term" value="F:acyltransferase activity, transferring groups other than amino-acyl groups"/>
    <property type="evidence" value="ECO:0007669"/>
    <property type="project" value="InterPro"/>
</dbReference>
<dbReference type="InterPro" id="IPR016181">
    <property type="entry name" value="Acyl_CoA_acyltransferase"/>
</dbReference>
<dbReference type="InterPro" id="IPR000182">
    <property type="entry name" value="GNAT_dom"/>
</dbReference>
<dbReference type="Gene3D" id="3.40.630.30">
    <property type="match status" value="1"/>
</dbReference>
<gene>
    <name evidence="2" type="ORF">HTAM1171_LOCUS12051</name>
</gene>
<feature type="domain" description="N-acetyltransferase" evidence="1">
    <location>
        <begin position="13"/>
        <end position="68"/>
    </location>
</feature>
<evidence type="ECO:0000313" key="2">
    <source>
        <dbReference type="EMBL" id="CAD9518459.1"/>
    </source>
</evidence>
<dbReference type="AlphaFoldDB" id="A0A7S2IGY7"/>